<dbReference type="CDD" id="cd00130">
    <property type="entry name" value="PAS"/>
    <property type="match status" value="2"/>
</dbReference>
<dbReference type="PANTHER" id="PTHR43047">
    <property type="entry name" value="TWO-COMPONENT HISTIDINE PROTEIN KINASE"/>
    <property type="match status" value="1"/>
</dbReference>
<dbReference type="CDD" id="cd16922">
    <property type="entry name" value="HATPase_EvgS-ArcB-TorS-like"/>
    <property type="match status" value="1"/>
</dbReference>
<feature type="domain" description="PAS" evidence="7">
    <location>
        <begin position="333"/>
        <end position="402"/>
    </location>
</feature>
<dbReference type="InterPro" id="IPR036890">
    <property type="entry name" value="HATPase_C_sf"/>
</dbReference>
<dbReference type="Gene3D" id="3.30.450.20">
    <property type="entry name" value="PAS domain"/>
    <property type="match status" value="2"/>
</dbReference>
<dbReference type="InterPro" id="IPR005467">
    <property type="entry name" value="His_kinase_dom"/>
</dbReference>
<dbReference type="PROSITE" id="PS50112">
    <property type="entry name" value="PAS"/>
    <property type="match status" value="2"/>
</dbReference>
<evidence type="ECO:0000256" key="1">
    <source>
        <dbReference type="ARBA" id="ARBA00000085"/>
    </source>
</evidence>
<dbReference type="SMART" id="SM00387">
    <property type="entry name" value="HATPase_c"/>
    <property type="match status" value="1"/>
</dbReference>
<dbReference type="Pfam" id="PF13185">
    <property type="entry name" value="GAF_2"/>
    <property type="match status" value="1"/>
</dbReference>
<dbReference type="InterPro" id="IPR013767">
    <property type="entry name" value="PAS_fold"/>
</dbReference>
<dbReference type="GO" id="GO:0005524">
    <property type="term" value="F:ATP binding"/>
    <property type="evidence" value="ECO:0007669"/>
    <property type="project" value="UniProtKB-KW"/>
</dbReference>
<dbReference type="SUPFAM" id="SSF47384">
    <property type="entry name" value="Homodimeric domain of signal transducing histidine kinase"/>
    <property type="match status" value="1"/>
</dbReference>
<dbReference type="PROSITE" id="PS50113">
    <property type="entry name" value="PAC"/>
    <property type="match status" value="1"/>
</dbReference>
<keyword evidence="4" id="KW-0808">Transferase</keyword>
<dbReference type="Pfam" id="PF02518">
    <property type="entry name" value="HATPase_c"/>
    <property type="match status" value="1"/>
</dbReference>
<organism evidence="9 10">
    <name type="scientific">Rhodocista pekingensis</name>
    <dbReference type="NCBI Taxonomy" id="201185"/>
    <lineage>
        <taxon>Bacteria</taxon>
        <taxon>Pseudomonadati</taxon>
        <taxon>Pseudomonadota</taxon>
        <taxon>Alphaproteobacteria</taxon>
        <taxon>Rhodospirillales</taxon>
        <taxon>Azospirillaceae</taxon>
        <taxon>Rhodocista</taxon>
    </lineage>
</organism>
<feature type="domain" description="Histidine kinase" evidence="6">
    <location>
        <begin position="488"/>
        <end position="711"/>
    </location>
</feature>
<dbReference type="InterPro" id="IPR013655">
    <property type="entry name" value="PAS_fold_3"/>
</dbReference>
<feature type="domain" description="PAC" evidence="8">
    <location>
        <begin position="279"/>
        <end position="332"/>
    </location>
</feature>
<evidence type="ECO:0000259" key="6">
    <source>
        <dbReference type="PROSITE" id="PS50109"/>
    </source>
</evidence>
<dbReference type="PROSITE" id="PS50109">
    <property type="entry name" value="HIS_KIN"/>
    <property type="match status" value="1"/>
</dbReference>
<feature type="domain" description="PAS" evidence="7">
    <location>
        <begin position="202"/>
        <end position="275"/>
    </location>
</feature>
<keyword evidence="5" id="KW-0418">Kinase</keyword>
<dbReference type="CDD" id="cd00082">
    <property type="entry name" value="HisKA"/>
    <property type="match status" value="1"/>
</dbReference>
<dbReference type="PANTHER" id="PTHR43047:SF63">
    <property type="entry name" value="HISTIDINE KINASE"/>
    <property type="match status" value="1"/>
</dbReference>
<dbReference type="InterPro" id="IPR001610">
    <property type="entry name" value="PAC"/>
</dbReference>
<dbReference type="InterPro" id="IPR000700">
    <property type="entry name" value="PAS-assoc_C"/>
</dbReference>
<comment type="catalytic activity">
    <reaction evidence="1">
        <text>ATP + protein L-histidine = ADP + protein N-phospho-L-histidine.</text>
        <dbReference type="EC" id="2.7.13.3"/>
    </reaction>
</comment>
<evidence type="ECO:0000313" key="10">
    <source>
        <dbReference type="Proteomes" id="UP001596456"/>
    </source>
</evidence>
<dbReference type="InterPro" id="IPR004358">
    <property type="entry name" value="Sig_transdc_His_kin-like_C"/>
</dbReference>
<dbReference type="EMBL" id="JBHTCM010000010">
    <property type="protein sequence ID" value="MFC7333945.1"/>
    <property type="molecule type" value="Genomic_DNA"/>
</dbReference>
<keyword evidence="10" id="KW-1185">Reference proteome</keyword>
<dbReference type="Pfam" id="PF00512">
    <property type="entry name" value="HisKA"/>
    <property type="match status" value="1"/>
</dbReference>
<accession>A0ABW2KY79</accession>
<dbReference type="SUPFAM" id="SSF55874">
    <property type="entry name" value="ATPase domain of HSP90 chaperone/DNA topoisomerase II/histidine kinase"/>
    <property type="match status" value="1"/>
</dbReference>
<keyword evidence="9" id="KW-0547">Nucleotide-binding</keyword>
<dbReference type="SMART" id="SM00091">
    <property type="entry name" value="PAS"/>
    <property type="match status" value="2"/>
</dbReference>
<dbReference type="NCBIfam" id="TIGR00229">
    <property type="entry name" value="sensory_box"/>
    <property type="match status" value="2"/>
</dbReference>
<keyword evidence="3" id="KW-0597">Phosphoprotein</keyword>
<proteinExistence type="predicted"/>
<dbReference type="SMART" id="SM00086">
    <property type="entry name" value="PAC"/>
    <property type="match status" value="2"/>
</dbReference>
<name>A0ABW2KY79_9PROT</name>
<dbReference type="SUPFAM" id="SSF55785">
    <property type="entry name" value="PYP-like sensor domain (PAS domain)"/>
    <property type="match status" value="2"/>
</dbReference>
<comment type="caution">
    <text evidence="9">The sequence shown here is derived from an EMBL/GenBank/DDBJ whole genome shotgun (WGS) entry which is preliminary data.</text>
</comment>
<dbReference type="SUPFAM" id="SSF55781">
    <property type="entry name" value="GAF domain-like"/>
    <property type="match status" value="1"/>
</dbReference>
<dbReference type="InterPro" id="IPR036097">
    <property type="entry name" value="HisK_dim/P_sf"/>
</dbReference>
<dbReference type="Gene3D" id="1.10.287.130">
    <property type="match status" value="1"/>
</dbReference>
<evidence type="ECO:0000259" key="7">
    <source>
        <dbReference type="PROSITE" id="PS50112"/>
    </source>
</evidence>
<sequence length="727" mass="77657">MADGSPWPVPVGGDGTTLLEVITRLQADALAGVGTATLFARILDAFREATGSPCGLIGEVFGNAGRSPFLCPMALAGLGTEGGGPEASERQAAALVPFDGPVGRVMRKGRALLENTPALTGPAGDGPVPLTAFLGIPIAAPPVFTGLVALGNRPGGYDPGQIEALQPLVTTATALLRARRAEEKWALVERHMRLVRAELRDQKERMDQVIAGTGVGIWDWNPQTGALVINERWAGIVGYTLAELGPVSIATWRRLVHPQDLEKAEALLEDVFAGRSPLYACDIRMRHKAGHWVWVRDSGRIMGRDSTGRALRMVGTHLDVTEERRTLEQALDYRGQIEAILAAVPDGIMTVDRDLRITRVNRAAEALFGWPADTIVGQTVDVLLPEGQAETHGRLARAFFETEEPDARRQMAGWRAVQGRKQDGSLFPVLVTLSATLIDGKPMVVAALKDMTVIEQQKADLRALAEEVGEQLKAAQAANHAKNRFLAALSHELRTPLNAIIGFSELVATDTDEHIDPEKRREYAADVAQAGTHLLALISDLLDLARIEANRIELEIEPCPPDGLASDAVRMLGPSLRDKGIELEVAVAPDLPRVAADRRAVQQILTNLLGNAGKFTPKGGRVTVTVGLDRAVPGQVRFTVEDTGCGVPADKLPLLGQPFVQVGDKRRASTPGLGLGLAISRGLVERMGGMLRIESELGRWTRVSFGLPASGGAVPGGAVSSHPSPGR</sequence>
<dbReference type="Proteomes" id="UP001596456">
    <property type="component" value="Unassembled WGS sequence"/>
</dbReference>
<dbReference type="Gene3D" id="3.30.565.10">
    <property type="entry name" value="Histidine kinase-like ATPase, C-terminal domain"/>
    <property type="match status" value="1"/>
</dbReference>
<dbReference type="InterPro" id="IPR035965">
    <property type="entry name" value="PAS-like_dom_sf"/>
</dbReference>
<dbReference type="InterPro" id="IPR003661">
    <property type="entry name" value="HisK_dim/P_dom"/>
</dbReference>
<evidence type="ECO:0000256" key="5">
    <source>
        <dbReference type="ARBA" id="ARBA00022777"/>
    </source>
</evidence>
<dbReference type="Pfam" id="PF00989">
    <property type="entry name" value="PAS"/>
    <property type="match status" value="1"/>
</dbReference>
<dbReference type="RefSeq" id="WP_377359357.1">
    <property type="nucleotide sequence ID" value="NZ_JBHTCM010000010.1"/>
</dbReference>
<evidence type="ECO:0000259" key="8">
    <source>
        <dbReference type="PROSITE" id="PS50113"/>
    </source>
</evidence>
<dbReference type="PRINTS" id="PR00344">
    <property type="entry name" value="BCTRLSENSOR"/>
</dbReference>
<dbReference type="InterPro" id="IPR003594">
    <property type="entry name" value="HATPase_dom"/>
</dbReference>
<protein>
    <recommendedName>
        <fullName evidence="2">histidine kinase</fullName>
        <ecNumber evidence="2">2.7.13.3</ecNumber>
    </recommendedName>
</protein>
<dbReference type="InterPro" id="IPR000014">
    <property type="entry name" value="PAS"/>
</dbReference>
<evidence type="ECO:0000313" key="9">
    <source>
        <dbReference type="EMBL" id="MFC7333945.1"/>
    </source>
</evidence>
<evidence type="ECO:0000256" key="4">
    <source>
        <dbReference type="ARBA" id="ARBA00022679"/>
    </source>
</evidence>
<gene>
    <name evidence="9" type="ORF">ACFQPS_12295</name>
</gene>
<evidence type="ECO:0000256" key="3">
    <source>
        <dbReference type="ARBA" id="ARBA00022553"/>
    </source>
</evidence>
<keyword evidence="9" id="KW-0067">ATP-binding</keyword>
<dbReference type="InterPro" id="IPR003018">
    <property type="entry name" value="GAF"/>
</dbReference>
<dbReference type="Pfam" id="PF08447">
    <property type="entry name" value="PAS_3"/>
    <property type="match status" value="1"/>
</dbReference>
<dbReference type="EC" id="2.7.13.3" evidence="2"/>
<evidence type="ECO:0000256" key="2">
    <source>
        <dbReference type="ARBA" id="ARBA00012438"/>
    </source>
</evidence>
<reference evidence="10" key="1">
    <citation type="journal article" date="2019" name="Int. J. Syst. Evol. Microbiol.">
        <title>The Global Catalogue of Microorganisms (GCM) 10K type strain sequencing project: providing services to taxonomists for standard genome sequencing and annotation.</title>
        <authorList>
            <consortium name="The Broad Institute Genomics Platform"/>
            <consortium name="The Broad Institute Genome Sequencing Center for Infectious Disease"/>
            <person name="Wu L."/>
            <person name="Ma J."/>
        </authorList>
    </citation>
    <scope>NUCLEOTIDE SEQUENCE [LARGE SCALE GENOMIC DNA]</scope>
    <source>
        <strain evidence="10">CGMCC 1.16275</strain>
    </source>
</reference>
<dbReference type="SMART" id="SM00388">
    <property type="entry name" value="HisKA"/>
    <property type="match status" value="1"/>
</dbReference>